<accession>A0A0C9ZE99</accession>
<keyword evidence="2" id="KW-1185">Reference proteome</keyword>
<reference evidence="1 2" key="1">
    <citation type="submission" date="2014-04" db="EMBL/GenBank/DDBJ databases">
        <authorList>
            <consortium name="DOE Joint Genome Institute"/>
            <person name="Kuo A."/>
            <person name="Kohler A."/>
            <person name="Costa M.D."/>
            <person name="Nagy L.G."/>
            <person name="Floudas D."/>
            <person name="Copeland A."/>
            <person name="Barry K.W."/>
            <person name="Cichocki N."/>
            <person name="Veneault-Fourrey C."/>
            <person name="LaButti K."/>
            <person name="Lindquist E.A."/>
            <person name="Lipzen A."/>
            <person name="Lundell T."/>
            <person name="Morin E."/>
            <person name="Murat C."/>
            <person name="Sun H."/>
            <person name="Tunlid A."/>
            <person name="Henrissat B."/>
            <person name="Grigoriev I.V."/>
            <person name="Hibbett D.S."/>
            <person name="Martin F."/>
            <person name="Nordberg H.P."/>
            <person name="Cantor M.N."/>
            <person name="Hua S.X."/>
        </authorList>
    </citation>
    <scope>NUCLEOTIDE SEQUENCE [LARGE SCALE GENOMIC DNA]</scope>
    <source>
        <strain evidence="1 2">441</strain>
    </source>
</reference>
<dbReference type="AlphaFoldDB" id="A0A0C9ZE99"/>
<protein>
    <submittedName>
        <fullName evidence="1">Uncharacterized protein</fullName>
    </submittedName>
</protein>
<dbReference type="Proteomes" id="UP000054018">
    <property type="component" value="Unassembled WGS sequence"/>
</dbReference>
<evidence type="ECO:0000313" key="2">
    <source>
        <dbReference type="Proteomes" id="UP000054018"/>
    </source>
</evidence>
<dbReference type="OrthoDB" id="3230534at2759"/>
<feature type="non-terminal residue" evidence="1">
    <location>
        <position position="1"/>
    </location>
</feature>
<dbReference type="STRING" id="765257.A0A0C9ZE99"/>
<sequence length="89" mass="10840">RYAHTEARRLFYTTYYDPLYPELYSLDGSPFFPRAHSSHSWTILDSWETIRREGWRTIGTEIQRMLRFVGDQVWDRWGERSYSSTERPT</sequence>
<organism evidence="1 2">
    <name type="scientific">Pisolithus microcarpus 441</name>
    <dbReference type="NCBI Taxonomy" id="765257"/>
    <lineage>
        <taxon>Eukaryota</taxon>
        <taxon>Fungi</taxon>
        <taxon>Dikarya</taxon>
        <taxon>Basidiomycota</taxon>
        <taxon>Agaricomycotina</taxon>
        <taxon>Agaricomycetes</taxon>
        <taxon>Agaricomycetidae</taxon>
        <taxon>Boletales</taxon>
        <taxon>Sclerodermatineae</taxon>
        <taxon>Pisolithaceae</taxon>
        <taxon>Pisolithus</taxon>
    </lineage>
</organism>
<dbReference type="HOGENOM" id="CLU_2475010_0_0_1"/>
<dbReference type="EMBL" id="KN833695">
    <property type="protein sequence ID" value="KIK27636.1"/>
    <property type="molecule type" value="Genomic_DNA"/>
</dbReference>
<proteinExistence type="predicted"/>
<reference evidence="2" key="2">
    <citation type="submission" date="2015-01" db="EMBL/GenBank/DDBJ databases">
        <title>Evolutionary Origins and Diversification of the Mycorrhizal Mutualists.</title>
        <authorList>
            <consortium name="DOE Joint Genome Institute"/>
            <consortium name="Mycorrhizal Genomics Consortium"/>
            <person name="Kohler A."/>
            <person name="Kuo A."/>
            <person name="Nagy L.G."/>
            <person name="Floudas D."/>
            <person name="Copeland A."/>
            <person name="Barry K.W."/>
            <person name="Cichocki N."/>
            <person name="Veneault-Fourrey C."/>
            <person name="LaButti K."/>
            <person name="Lindquist E.A."/>
            <person name="Lipzen A."/>
            <person name="Lundell T."/>
            <person name="Morin E."/>
            <person name="Murat C."/>
            <person name="Riley R."/>
            <person name="Ohm R."/>
            <person name="Sun H."/>
            <person name="Tunlid A."/>
            <person name="Henrissat B."/>
            <person name="Grigoriev I.V."/>
            <person name="Hibbett D.S."/>
            <person name="Martin F."/>
        </authorList>
    </citation>
    <scope>NUCLEOTIDE SEQUENCE [LARGE SCALE GENOMIC DNA]</scope>
    <source>
        <strain evidence="2">441</strain>
    </source>
</reference>
<gene>
    <name evidence="1" type="ORF">PISMIDRAFT_92450</name>
</gene>
<evidence type="ECO:0000313" key="1">
    <source>
        <dbReference type="EMBL" id="KIK27636.1"/>
    </source>
</evidence>
<name>A0A0C9ZE99_9AGAM</name>